<dbReference type="OrthoDB" id="775356at2759"/>
<keyword evidence="6" id="KW-1185">Reference proteome</keyword>
<sequence>MIKNTDVRLADASLFYYKKDCLVIYSQEEQRETQSPTTEPLYLKFDCAETCNTWLSLLRTYTTQEIYGRNEFLIDGGMYRIWRGVNLTVIEARNLGTPKLLTDPSSGAKEPEVDAMDMDVACEVYFNERLCGRTTVYKSVGAPEWHEGFLFTDLPPFGILNVKVMNEKKSSRPVFLGEVRIALGNFRRGEAVDGWFPILEKGPIASSVQVGDLRMKIRVDEEIVLPMSCYSRLLQTINSRNCLDWIRIFDEKLHLKTISKSLIWIAMANNTLVKDIQEIADREVDFTPHCQSHTMMFRGNTVFTKVMEQCMGLYGRTFLEASVGPVLRRLFQEKVTIEIDPNRLNRGGKELDKNVDMLIFWCGEFWTQIYSVKDDCPSEMKQLLQHVRKLVARKYQVIESTEGQNRSLPWQSVSAFCFLRFITPAMLNPHLFGLCAGRPSLPMQRSLTLITKVIQSLANLNTMVGKEDYMRLVAPFLQEKLPEMKKYLSVVSTHDSSPAQTPKPMGQRNMVDSIRLHLRTKPALVHEAVPLLPYLVDIPAQVASITAAVTRGARGDHYSRSSDPADEELNELLARSGEVEATALQRVGQLASRSSEPHPVSPSSKRLSAAPTITPRFRKTSVPKPPPTSIRPRRTSRPFTAPSQSDLSDTQGPESPSDVSLPSSPVSLSPLAGLINRSSQVDLTGGQPSSPEDASWLRRADKLNARSPSVDSVPGSSQSRIEFSPRAAESQNESDDQGRRKKGILKSILRRP</sequence>
<feature type="compositionally biased region" description="Polar residues" evidence="2">
    <location>
        <begin position="676"/>
        <end position="692"/>
    </location>
</feature>
<feature type="compositionally biased region" description="Basic and acidic residues" evidence="2">
    <location>
        <begin position="695"/>
        <end position="704"/>
    </location>
</feature>
<dbReference type="Proteomes" id="UP000076532">
    <property type="component" value="Unassembled WGS sequence"/>
</dbReference>
<protein>
    <submittedName>
        <fullName evidence="5">Rho GTPase activation protein</fullName>
    </submittedName>
</protein>
<dbReference type="Gene3D" id="1.10.506.10">
    <property type="entry name" value="GTPase Activation - p120gap, domain 1"/>
    <property type="match status" value="1"/>
</dbReference>
<dbReference type="InterPro" id="IPR008936">
    <property type="entry name" value="Rho_GTPase_activation_prot"/>
</dbReference>
<feature type="compositionally biased region" description="Polar residues" evidence="2">
    <location>
        <begin position="706"/>
        <end position="721"/>
    </location>
</feature>
<dbReference type="Pfam" id="PF00168">
    <property type="entry name" value="C2"/>
    <property type="match status" value="1"/>
</dbReference>
<dbReference type="PROSITE" id="PS50018">
    <property type="entry name" value="RAS_GTPASE_ACTIV_2"/>
    <property type="match status" value="1"/>
</dbReference>
<feature type="region of interest" description="Disordered" evidence="2">
    <location>
        <begin position="587"/>
        <end position="752"/>
    </location>
</feature>
<dbReference type="PANTHER" id="PTHR10194">
    <property type="entry name" value="RAS GTPASE-ACTIVATING PROTEINS"/>
    <property type="match status" value="1"/>
</dbReference>
<evidence type="ECO:0000313" key="5">
    <source>
        <dbReference type="EMBL" id="KZP31349.1"/>
    </source>
</evidence>
<evidence type="ECO:0000256" key="2">
    <source>
        <dbReference type="SAM" id="MobiDB-lite"/>
    </source>
</evidence>
<feature type="compositionally biased region" description="Polar residues" evidence="2">
    <location>
        <begin position="641"/>
        <end position="654"/>
    </location>
</feature>
<reference evidence="5 6" key="1">
    <citation type="journal article" date="2016" name="Mol. Biol. Evol.">
        <title>Comparative Genomics of Early-Diverging Mushroom-Forming Fungi Provides Insights into the Origins of Lignocellulose Decay Capabilities.</title>
        <authorList>
            <person name="Nagy L.G."/>
            <person name="Riley R."/>
            <person name="Tritt A."/>
            <person name="Adam C."/>
            <person name="Daum C."/>
            <person name="Floudas D."/>
            <person name="Sun H."/>
            <person name="Yadav J.S."/>
            <person name="Pangilinan J."/>
            <person name="Larsson K.H."/>
            <person name="Matsuura K."/>
            <person name="Barry K."/>
            <person name="Labutti K."/>
            <person name="Kuo R."/>
            <person name="Ohm R.A."/>
            <person name="Bhattacharya S.S."/>
            <person name="Shirouzu T."/>
            <person name="Yoshinaga Y."/>
            <person name="Martin F.M."/>
            <person name="Grigoriev I.V."/>
            <person name="Hibbett D.S."/>
        </authorList>
    </citation>
    <scope>NUCLEOTIDE SEQUENCE [LARGE SCALE GENOMIC DNA]</scope>
    <source>
        <strain evidence="5 6">CBS 109695</strain>
    </source>
</reference>
<dbReference type="PANTHER" id="PTHR10194:SF60">
    <property type="entry name" value="RAS GTPASE-ACTIVATING PROTEIN RASKOL"/>
    <property type="match status" value="1"/>
</dbReference>
<feature type="domain" description="Ras-GAP" evidence="4">
    <location>
        <begin position="254"/>
        <end position="459"/>
    </location>
</feature>
<dbReference type="PROSITE" id="PS50004">
    <property type="entry name" value="C2"/>
    <property type="match status" value="1"/>
</dbReference>
<dbReference type="SMART" id="SM00323">
    <property type="entry name" value="RasGAP"/>
    <property type="match status" value="1"/>
</dbReference>
<dbReference type="InterPro" id="IPR035892">
    <property type="entry name" value="C2_domain_sf"/>
</dbReference>
<name>A0A166U5V9_9AGAM</name>
<organism evidence="5 6">
    <name type="scientific">Athelia psychrophila</name>
    <dbReference type="NCBI Taxonomy" id="1759441"/>
    <lineage>
        <taxon>Eukaryota</taxon>
        <taxon>Fungi</taxon>
        <taxon>Dikarya</taxon>
        <taxon>Basidiomycota</taxon>
        <taxon>Agaricomycotina</taxon>
        <taxon>Agaricomycetes</taxon>
        <taxon>Agaricomycetidae</taxon>
        <taxon>Atheliales</taxon>
        <taxon>Atheliaceae</taxon>
        <taxon>Athelia</taxon>
    </lineage>
</organism>
<dbReference type="InterPro" id="IPR001936">
    <property type="entry name" value="RasGAP_dom"/>
</dbReference>
<feature type="compositionally biased region" description="Basic residues" evidence="2">
    <location>
        <begin position="739"/>
        <end position="752"/>
    </location>
</feature>
<dbReference type="GO" id="GO:0005096">
    <property type="term" value="F:GTPase activator activity"/>
    <property type="evidence" value="ECO:0007669"/>
    <property type="project" value="UniProtKB-KW"/>
</dbReference>
<gene>
    <name evidence="5" type="ORF">FIBSPDRAFT_724672</name>
</gene>
<feature type="domain" description="C2" evidence="3">
    <location>
        <begin position="66"/>
        <end position="196"/>
    </location>
</feature>
<evidence type="ECO:0000313" key="6">
    <source>
        <dbReference type="Proteomes" id="UP000076532"/>
    </source>
</evidence>
<dbReference type="Gene3D" id="2.60.40.150">
    <property type="entry name" value="C2 domain"/>
    <property type="match status" value="1"/>
</dbReference>
<dbReference type="InterPro" id="IPR000008">
    <property type="entry name" value="C2_dom"/>
</dbReference>
<dbReference type="SUPFAM" id="SSF49562">
    <property type="entry name" value="C2 domain (Calcium/lipid-binding domain, CaLB)"/>
    <property type="match status" value="1"/>
</dbReference>
<dbReference type="InterPro" id="IPR039360">
    <property type="entry name" value="Ras_GTPase"/>
</dbReference>
<accession>A0A166U5V9</accession>
<dbReference type="STRING" id="436010.A0A166U5V9"/>
<feature type="compositionally biased region" description="Low complexity" evidence="2">
    <location>
        <begin position="655"/>
        <end position="671"/>
    </location>
</feature>
<dbReference type="SMART" id="SM00239">
    <property type="entry name" value="C2"/>
    <property type="match status" value="1"/>
</dbReference>
<dbReference type="AlphaFoldDB" id="A0A166U5V9"/>
<proteinExistence type="predicted"/>
<keyword evidence="1" id="KW-0343">GTPase activation</keyword>
<dbReference type="EMBL" id="KV417490">
    <property type="protein sequence ID" value="KZP31349.1"/>
    <property type="molecule type" value="Genomic_DNA"/>
</dbReference>
<evidence type="ECO:0000259" key="4">
    <source>
        <dbReference type="PROSITE" id="PS50018"/>
    </source>
</evidence>
<dbReference type="SUPFAM" id="SSF48350">
    <property type="entry name" value="GTPase activation domain, GAP"/>
    <property type="match status" value="1"/>
</dbReference>
<evidence type="ECO:0000259" key="3">
    <source>
        <dbReference type="PROSITE" id="PS50004"/>
    </source>
</evidence>
<dbReference type="Pfam" id="PF00616">
    <property type="entry name" value="RasGAP"/>
    <property type="match status" value="1"/>
</dbReference>
<evidence type="ECO:0000256" key="1">
    <source>
        <dbReference type="ARBA" id="ARBA00022468"/>
    </source>
</evidence>